<comment type="cofactor">
    <cofactor evidence="1">
        <name>L-ascorbate</name>
        <dbReference type="ChEBI" id="CHEBI:38290"/>
    </cofactor>
</comment>
<evidence type="ECO:0000256" key="2">
    <source>
        <dbReference type="ARBA" id="ARBA00001962"/>
    </source>
</evidence>
<evidence type="ECO:0000256" key="10">
    <source>
        <dbReference type="ARBA" id="ARBA00034809"/>
    </source>
</evidence>
<name>A0A482XB30_LAOST</name>
<dbReference type="GO" id="GO:0001561">
    <property type="term" value="P:fatty acid alpha-oxidation"/>
    <property type="evidence" value="ECO:0007669"/>
    <property type="project" value="InterPro"/>
</dbReference>
<dbReference type="InterPro" id="IPR008775">
    <property type="entry name" value="Phytyl_CoA_dOase-like"/>
</dbReference>
<gene>
    <name evidence="13" type="ORF">LSTR_LSTR001473</name>
</gene>
<dbReference type="EMBL" id="QKKF02014716">
    <property type="protein sequence ID" value="RZF42678.1"/>
    <property type="molecule type" value="Genomic_DNA"/>
</dbReference>
<keyword evidence="7" id="KW-0223">Dioxygenase</keyword>
<evidence type="ECO:0000256" key="4">
    <source>
        <dbReference type="ARBA" id="ARBA00005830"/>
    </source>
</evidence>
<evidence type="ECO:0000256" key="1">
    <source>
        <dbReference type="ARBA" id="ARBA00001961"/>
    </source>
</evidence>
<sequence>MSHNRLKVIMRHIMPWKTDIKSTFTSSSSKEAENPFDLSINSKKLLSIEQQVFYEENGFLVIRKLIDEDTLEKCRNHFVDLCEGRYPKGSMVLMKDISLAKLGKSGEYLYNKVQDIVWDEVFETYILHNILLDYVESFIGPNIKAVHSMLINKPPDPRTLTSRHPLHQDLYYFPFRPTNKIVAAWTAMEPITSENGCLLVLPGSHKGPLLEHGYPEWENGVNKAYHGVKGFDEHNAIPLHMDVGDTVFFHPLLVHGSGPNLTKGFRKAISCHYASSDCYYIEVKDTIQDSIAKEIEDMAKKRGFSGSFKDIWQVRSRLVRGKENTL</sequence>
<dbReference type="Proteomes" id="UP000291343">
    <property type="component" value="Unassembled WGS sequence"/>
</dbReference>
<dbReference type="OrthoDB" id="2328924at2759"/>
<evidence type="ECO:0000256" key="3">
    <source>
        <dbReference type="ARBA" id="ARBA00004872"/>
    </source>
</evidence>
<dbReference type="InParanoid" id="A0A482XB30"/>
<dbReference type="PANTHER" id="PTHR21308">
    <property type="entry name" value="PHYTANOYL-COA ALPHA-HYDROXYLASE"/>
    <property type="match status" value="1"/>
</dbReference>
<dbReference type="SMR" id="A0A482XB30"/>
<evidence type="ECO:0000256" key="9">
    <source>
        <dbReference type="ARBA" id="ARBA00023004"/>
    </source>
</evidence>
<dbReference type="STRING" id="195883.A0A482XB30"/>
<reference evidence="13 14" key="1">
    <citation type="journal article" date="2017" name="Gigascience">
        <title>Genome sequence of the small brown planthopper, Laodelphax striatellus.</title>
        <authorList>
            <person name="Zhu J."/>
            <person name="Jiang F."/>
            <person name="Wang X."/>
            <person name="Yang P."/>
            <person name="Bao Y."/>
            <person name="Zhao W."/>
            <person name="Wang W."/>
            <person name="Lu H."/>
            <person name="Wang Q."/>
            <person name="Cui N."/>
            <person name="Li J."/>
            <person name="Chen X."/>
            <person name="Luo L."/>
            <person name="Yu J."/>
            <person name="Kang L."/>
            <person name="Cui F."/>
        </authorList>
    </citation>
    <scope>NUCLEOTIDE SEQUENCE [LARGE SCALE GENOMIC DNA]</scope>
    <source>
        <strain evidence="13">Lst14</strain>
    </source>
</reference>
<evidence type="ECO:0000256" key="5">
    <source>
        <dbReference type="ARBA" id="ARBA00022723"/>
    </source>
</evidence>
<comment type="cofactor">
    <cofactor evidence="2">
        <name>Fe cation</name>
        <dbReference type="ChEBI" id="CHEBI:24875"/>
    </cofactor>
</comment>
<evidence type="ECO:0000256" key="7">
    <source>
        <dbReference type="ARBA" id="ARBA00022964"/>
    </source>
</evidence>
<dbReference type="GO" id="GO:0048244">
    <property type="term" value="F:phytanoyl-CoA dioxygenase activity"/>
    <property type="evidence" value="ECO:0007669"/>
    <property type="project" value="UniProtKB-EC"/>
</dbReference>
<dbReference type="SUPFAM" id="SSF51197">
    <property type="entry name" value="Clavaminate synthase-like"/>
    <property type="match status" value="1"/>
</dbReference>
<dbReference type="Pfam" id="PF05721">
    <property type="entry name" value="PhyH"/>
    <property type="match status" value="1"/>
</dbReference>
<dbReference type="PANTHER" id="PTHR21308:SF1">
    <property type="entry name" value="PHYTANOYL-COA DIOXYGENASE, PEROXISOMAL"/>
    <property type="match status" value="1"/>
</dbReference>
<keyword evidence="8" id="KW-0560">Oxidoreductase</keyword>
<dbReference type="FunFam" id="2.60.120.620:FF:000012">
    <property type="entry name" value="Phytanoyl-CoA dioxygenase, peroxisomal"/>
    <property type="match status" value="1"/>
</dbReference>
<dbReference type="GO" id="GO:0046872">
    <property type="term" value="F:metal ion binding"/>
    <property type="evidence" value="ECO:0007669"/>
    <property type="project" value="UniProtKB-KW"/>
</dbReference>
<comment type="caution">
    <text evidence="13">The sequence shown here is derived from an EMBL/GenBank/DDBJ whole genome shotgun (WGS) entry which is preliminary data.</text>
</comment>
<evidence type="ECO:0000256" key="11">
    <source>
        <dbReference type="ARBA" id="ARBA00034921"/>
    </source>
</evidence>
<keyword evidence="14" id="KW-1185">Reference proteome</keyword>
<dbReference type="InterPro" id="IPR047128">
    <property type="entry name" value="PhyH"/>
</dbReference>
<evidence type="ECO:0000256" key="12">
    <source>
        <dbReference type="ARBA" id="ARBA00034924"/>
    </source>
</evidence>
<comment type="pathway">
    <text evidence="3">Lipid metabolism; fatty acid metabolism.</text>
</comment>
<dbReference type="AlphaFoldDB" id="A0A482XB30"/>
<dbReference type="Gene3D" id="2.60.120.620">
    <property type="entry name" value="q2cbj1_9rhob like domain"/>
    <property type="match status" value="1"/>
</dbReference>
<accession>A0A482XB30</accession>
<organism evidence="13 14">
    <name type="scientific">Laodelphax striatellus</name>
    <name type="common">Small brown planthopper</name>
    <name type="synonym">Delphax striatella</name>
    <dbReference type="NCBI Taxonomy" id="195883"/>
    <lineage>
        <taxon>Eukaryota</taxon>
        <taxon>Metazoa</taxon>
        <taxon>Ecdysozoa</taxon>
        <taxon>Arthropoda</taxon>
        <taxon>Hexapoda</taxon>
        <taxon>Insecta</taxon>
        <taxon>Pterygota</taxon>
        <taxon>Neoptera</taxon>
        <taxon>Paraneoptera</taxon>
        <taxon>Hemiptera</taxon>
        <taxon>Auchenorrhyncha</taxon>
        <taxon>Fulgoroidea</taxon>
        <taxon>Delphacidae</taxon>
        <taxon>Criomorphinae</taxon>
        <taxon>Laodelphax</taxon>
    </lineage>
</organism>
<evidence type="ECO:0000313" key="13">
    <source>
        <dbReference type="EMBL" id="RZF42678.1"/>
    </source>
</evidence>
<evidence type="ECO:0000256" key="8">
    <source>
        <dbReference type="ARBA" id="ARBA00023002"/>
    </source>
</evidence>
<dbReference type="GO" id="GO:0031418">
    <property type="term" value="F:L-ascorbic acid binding"/>
    <property type="evidence" value="ECO:0007669"/>
    <property type="project" value="UniProtKB-KW"/>
</dbReference>
<dbReference type="EC" id="1.14.11.18" evidence="10"/>
<keyword evidence="6" id="KW-0847">Vitamin C</keyword>
<comment type="similarity">
    <text evidence="4">Belongs to the PhyH family.</text>
</comment>
<proteinExistence type="inferred from homology"/>
<evidence type="ECO:0000313" key="14">
    <source>
        <dbReference type="Proteomes" id="UP000291343"/>
    </source>
</evidence>
<keyword evidence="5" id="KW-0479">Metal-binding</keyword>
<evidence type="ECO:0000256" key="6">
    <source>
        <dbReference type="ARBA" id="ARBA00022896"/>
    </source>
</evidence>
<protein>
    <recommendedName>
        <fullName evidence="10">phytanoyl-CoA dioxygenase</fullName>
        <ecNumber evidence="10">1.14.11.18</ecNumber>
    </recommendedName>
    <alternativeName>
        <fullName evidence="11">Phytanic acid oxidase</fullName>
    </alternativeName>
    <alternativeName>
        <fullName evidence="12">Phytanoyl-CoA alpha-hydroxylase</fullName>
    </alternativeName>
</protein>
<dbReference type="GO" id="GO:0005777">
    <property type="term" value="C:peroxisome"/>
    <property type="evidence" value="ECO:0007669"/>
    <property type="project" value="UniProtKB-ARBA"/>
</dbReference>
<keyword evidence="9" id="KW-0408">Iron</keyword>